<dbReference type="EMBL" id="KZ679267">
    <property type="protein sequence ID" value="PTB37781.1"/>
    <property type="molecule type" value="Genomic_DNA"/>
</dbReference>
<name>A0A2T3YYY4_TRIA4</name>
<dbReference type="AlphaFoldDB" id="A0A2T3YYY4"/>
<keyword evidence="2" id="KW-0812">Transmembrane</keyword>
<evidence type="ECO:0008006" key="5">
    <source>
        <dbReference type="Google" id="ProtNLM"/>
    </source>
</evidence>
<feature type="region of interest" description="Disordered" evidence="1">
    <location>
        <begin position="71"/>
        <end position="96"/>
    </location>
</feature>
<keyword evidence="2" id="KW-1133">Transmembrane helix</keyword>
<evidence type="ECO:0000256" key="2">
    <source>
        <dbReference type="SAM" id="Phobius"/>
    </source>
</evidence>
<protein>
    <recommendedName>
        <fullName evidence="5">Tat pathway signal sequence</fullName>
    </recommendedName>
</protein>
<dbReference type="OrthoDB" id="5296155at2759"/>
<evidence type="ECO:0000313" key="4">
    <source>
        <dbReference type="Proteomes" id="UP000240493"/>
    </source>
</evidence>
<evidence type="ECO:0000313" key="3">
    <source>
        <dbReference type="EMBL" id="PTB37781.1"/>
    </source>
</evidence>
<evidence type="ECO:0000256" key="1">
    <source>
        <dbReference type="SAM" id="MobiDB-lite"/>
    </source>
</evidence>
<keyword evidence="2" id="KW-0472">Membrane</keyword>
<feature type="compositionally biased region" description="Basic and acidic residues" evidence="1">
    <location>
        <begin position="79"/>
        <end position="91"/>
    </location>
</feature>
<accession>A0A2T3YYY4</accession>
<dbReference type="Proteomes" id="UP000240493">
    <property type="component" value="Unassembled WGS sequence"/>
</dbReference>
<dbReference type="STRING" id="1042311.A0A2T3YYY4"/>
<feature type="transmembrane region" description="Helical" evidence="2">
    <location>
        <begin position="124"/>
        <end position="146"/>
    </location>
</feature>
<sequence>MAHSTKIHTRAGSRASLVSVGQMPVIKEDSNIITPAPAMLRIPAKNPHRSLGPQPHGVIIPYLTGFQDLPPKTLASTEGKAEGDDGDEKTVVGRMTPPPIATLRKRRWNGEEWTPSDSQRKCHLVIVSSVILVIIAGIATGLTLGLTKTPVMGSPYSNQDAFYPDLPIGGFVVDTALYGSSSACTSNPNAWRCLSSKESRVPRFYWTITEVDSNYQISSADDPIASSLTDIPLTVLDEGEEEERFVLSYKFNTTVELAITATNRAAKCVYSDMIFQATLWTKREMQQPSRTTKKRDDYVKWPGLVEIMEIKNATLGGAPECVDSKGDKIADVQSDARACECIYRTKGWI</sequence>
<keyword evidence="4" id="KW-1185">Reference proteome</keyword>
<proteinExistence type="predicted"/>
<organism evidence="3 4">
    <name type="scientific">Trichoderma asperellum (strain ATCC 204424 / CBS 433.97 / NBRC 101777)</name>
    <dbReference type="NCBI Taxonomy" id="1042311"/>
    <lineage>
        <taxon>Eukaryota</taxon>
        <taxon>Fungi</taxon>
        <taxon>Dikarya</taxon>
        <taxon>Ascomycota</taxon>
        <taxon>Pezizomycotina</taxon>
        <taxon>Sordariomycetes</taxon>
        <taxon>Hypocreomycetidae</taxon>
        <taxon>Hypocreales</taxon>
        <taxon>Hypocreaceae</taxon>
        <taxon>Trichoderma</taxon>
    </lineage>
</organism>
<gene>
    <name evidence="3" type="ORF">M441DRAFT_257720</name>
</gene>
<reference evidence="3 4" key="1">
    <citation type="submission" date="2016-07" db="EMBL/GenBank/DDBJ databases">
        <title>Multiple horizontal gene transfer events from other fungi enriched the ability of initially mycotrophic Trichoderma (Ascomycota) to feed on dead plant biomass.</title>
        <authorList>
            <consortium name="DOE Joint Genome Institute"/>
            <person name="Aerts A."/>
            <person name="Atanasova L."/>
            <person name="Chenthamara K."/>
            <person name="Zhang J."/>
            <person name="Grujic M."/>
            <person name="Henrissat B."/>
            <person name="Kuo A."/>
            <person name="Salamov A."/>
            <person name="Lipzen A."/>
            <person name="Labutti K."/>
            <person name="Barry K."/>
            <person name="Miao Y."/>
            <person name="Rahimi M.J."/>
            <person name="Shen Q."/>
            <person name="Grigoriev I.V."/>
            <person name="Kubicek C.P."/>
            <person name="Druzhinina I.S."/>
        </authorList>
    </citation>
    <scope>NUCLEOTIDE SEQUENCE [LARGE SCALE GENOMIC DNA]</scope>
    <source>
        <strain evidence="3 4">CBS 433.97</strain>
    </source>
</reference>